<protein>
    <submittedName>
        <fullName evidence="1">Uncharacterized protein</fullName>
    </submittedName>
</protein>
<dbReference type="Proteomes" id="UP000735302">
    <property type="component" value="Unassembled WGS sequence"/>
</dbReference>
<name>A0AAV4B5V5_9GAST</name>
<organism evidence="1 2">
    <name type="scientific">Plakobranchus ocellatus</name>
    <dbReference type="NCBI Taxonomy" id="259542"/>
    <lineage>
        <taxon>Eukaryota</taxon>
        <taxon>Metazoa</taxon>
        <taxon>Spiralia</taxon>
        <taxon>Lophotrochozoa</taxon>
        <taxon>Mollusca</taxon>
        <taxon>Gastropoda</taxon>
        <taxon>Heterobranchia</taxon>
        <taxon>Euthyneura</taxon>
        <taxon>Panpulmonata</taxon>
        <taxon>Sacoglossa</taxon>
        <taxon>Placobranchoidea</taxon>
        <taxon>Plakobranchidae</taxon>
        <taxon>Plakobranchus</taxon>
    </lineage>
</organism>
<evidence type="ECO:0000313" key="1">
    <source>
        <dbReference type="EMBL" id="GFO15484.1"/>
    </source>
</evidence>
<dbReference type="EMBL" id="BLXT01004610">
    <property type="protein sequence ID" value="GFO15484.1"/>
    <property type="molecule type" value="Genomic_DNA"/>
</dbReference>
<comment type="caution">
    <text evidence="1">The sequence shown here is derived from an EMBL/GenBank/DDBJ whole genome shotgun (WGS) entry which is preliminary data.</text>
</comment>
<dbReference type="AlphaFoldDB" id="A0AAV4B5V5"/>
<reference evidence="1 2" key="1">
    <citation type="journal article" date="2021" name="Elife">
        <title>Chloroplast acquisition without the gene transfer in kleptoplastic sea slugs, Plakobranchus ocellatus.</title>
        <authorList>
            <person name="Maeda T."/>
            <person name="Takahashi S."/>
            <person name="Yoshida T."/>
            <person name="Shimamura S."/>
            <person name="Takaki Y."/>
            <person name="Nagai Y."/>
            <person name="Toyoda A."/>
            <person name="Suzuki Y."/>
            <person name="Arimoto A."/>
            <person name="Ishii H."/>
            <person name="Satoh N."/>
            <person name="Nishiyama T."/>
            <person name="Hasebe M."/>
            <person name="Maruyama T."/>
            <person name="Minagawa J."/>
            <person name="Obokata J."/>
            <person name="Shigenobu S."/>
        </authorList>
    </citation>
    <scope>NUCLEOTIDE SEQUENCE [LARGE SCALE GENOMIC DNA]</scope>
</reference>
<sequence length="146" mass="16431">MVINYSKGFFRCVPIGALMSHPTSSPSHVCFKSAQAALLTGLATENRKLLSFDFGKPTKSQQTMFLFFRENIDSVHFYHPYKRAEYPISLLPPGVSVVCETKGRSTRPSNLSRQVFRGQARRVITPEVTSLCIPCLCVHLHWGGLW</sequence>
<gene>
    <name evidence="1" type="ORF">PoB_004198900</name>
</gene>
<proteinExistence type="predicted"/>
<accession>A0AAV4B5V5</accession>
<evidence type="ECO:0000313" key="2">
    <source>
        <dbReference type="Proteomes" id="UP000735302"/>
    </source>
</evidence>
<keyword evidence="2" id="KW-1185">Reference proteome</keyword>